<sequence>MRRSVCCAALVLLLTAAGCAPTLTLKDLRASAPPPARLTPSLPDTLAFVVYGDNRLSRDRADRAYDSDRRQRRRAVVSAIAGERPDFLLHTGDLVEKGGDESLWTLFQEDTAPLLRPRFFYPVAGNHEYKGGLSRTYFNLFGETIQGAKSYAFRCGSACVIVLDSTSKPVPTSEDTSGVHARWFRERLREADQSRFLFVVLHHPPFSTGRGRVARFLFDRHAGHAPRPQERILREMLADHLTRRRAQDPRARTVVFSGHSHFYEHYVYREVDYVVTGGGGAPSHTPSETPSPHRVAAYRGNHYVRVAVTGDNLSCQIKPVGPGTWIQRERQARE</sequence>
<feature type="chain" id="PRO_5009523624" description="Calcineurin-like phosphoesterase domain-containing protein" evidence="1">
    <location>
        <begin position="20"/>
        <end position="334"/>
    </location>
</feature>
<organism evidence="3 4">
    <name type="scientific">Handelsmanbacteria sp. (strain RIFCSPLOWO2_12_FULL_64_10)</name>
    <dbReference type="NCBI Taxonomy" id="1817868"/>
    <lineage>
        <taxon>Bacteria</taxon>
        <taxon>Candidatus Handelsmaniibacteriota</taxon>
    </lineage>
</organism>
<accession>A0A1F6CW43</accession>
<dbReference type="PROSITE" id="PS51257">
    <property type="entry name" value="PROKAR_LIPOPROTEIN"/>
    <property type="match status" value="1"/>
</dbReference>
<dbReference type="AlphaFoldDB" id="A0A1F6CW43"/>
<dbReference type="InterPro" id="IPR004843">
    <property type="entry name" value="Calcineurin-like_PHP"/>
</dbReference>
<gene>
    <name evidence="3" type="ORF">A3F84_05125</name>
</gene>
<dbReference type="GO" id="GO:0016787">
    <property type="term" value="F:hydrolase activity"/>
    <property type="evidence" value="ECO:0007669"/>
    <property type="project" value="InterPro"/>
</dbReference>
<evidence type="ECO:0000313" key="3">
    <source>
        <dbReference type="EMBL" id="OGG53261.1"/>
    </source>
</evidence>
<dbReference type="InterPro" id="IPR029052">
    <property type="entry name" value="Metallo-depent_PP-like"/>
</dbReference>
<comment type="caution">
    <text evidence="3">The sequence shown here is derived from an EMBL/GenBank/DDBJ whole genome shotgun (WGS) entry which is preliminary data.</text>
</comment>
<evidence type="ECO:0000256" key="1">
    <source>
        <dbReference type="SAM" id="SignalP"/>
    </source>
</evidence>
<dbReference type="Gene3D" id="3.60.21.10">
    <property type="match status" value="1"/>
</dbReference>
<dbReference type="InterPro" id="IPR051918">
    <property type="entry name" value="STPP_CPPED1"/>
</dbReference>
<evidence type="ECO:0000259" key="2">
    <source>
        <dbReference type="Pfam" id="PF00149"/>
    </source>
</evidence>
<dbReference type="Pfam" id="PF00149">
    <property type="entry name" value="Metallophos"/>
    <property type="match status" value="1"/>
</dbReference>
<keyword evidence="1" id="KW-0732">Signal</keyword>
<proteinExistence type="predicted"/>
<protein>
    <recommendedName>
        <fullName evidence="2">Calcineurin-like phosphoesterase domain-containing protein</fullName>
    </recommendedName>
</protein>
<name>A0A1F6CW43_HANXR</name>
<feature type="domain" description="Calcineurin-like phosphoesterase" evidence="2">
    <location>
        <begin position="70"/>
        <end position="262"/>
    </location>
</feature>
<dbReference type="PANTHER" id="PTHR43143:SF1">
    <property type="entry name" value="SERINE_THREONINE-PROTEIN PHOSPHATASE CPPED1"/>
    <property type="match status" value="1"/>
</dbReference>
<dbReference type="SUPFAM" id="SSF56300">
    <property type="entry name" value="Metallo-dependent phosphatases"/>
    <property type="match status" value="1"/>
</dbReference>
<feature type="signal peptide" evidence="1">
    <location>
        <begin position="1"/>
        <end position="19"/>
    </location>
</feature>
<dbReference type="Proteomes" id="UP000178606">
    <property type="component" value="Unassembled WGS sequence"/>
</dbReference>
<dbReference type="PANTHER" id="PTHR43143">
    <property type="entry name" value="METALLOPHOSPHOESTERASE, CALCINEURIN SUPERFAMILY"/>
    <property type="match status" value="1"/>
</dbReference>
<reference evidence="3 4" key="1">
    <citation type="journal article" date="2016" name="Nat. Commun.">
        <title>Thousands of microbial genomes shed light on interconnected biogeochemical processes in an aquifer system.</title>
        <authorList>
            <person name="Anantharaman K."/>
            <person name="Brown C.T."/>
            <person name="Hug L.A."/>
            <person name="Sharon I."/>
            <person name="Castelle C.J."/>
            <person name="Probst A.J."/>
            <person name="Thomas B.C."/>
            <person name="Singh A."/>
            <person name="Wilkins M.J."/>
            <person name="Karaoz U."/>
            <person name="Brodie E.L."/>
            <person name="Williams K.H."/>
            <person name="Hubbard S.S."/>
            <person name="Banfield J.F."/>
        </authorList>
    </citation>
    <scope>NUCLEOTIDE SEQUENCE [LARGE SCALE GENOMIC DNA]</scope>
    <source>
        <strain evidence="4">RIFCSPLOWO2_12_FULL_64_10</strain>
    </source>
</reference>
<dbReference type="EMBL" id="MFKF01000124">
    <property type="protein sequence ID" value="OGG53261.1"/>
    <property type="molecule type" value="Genomic_DNA"/>
</dbReference>
<evidence type="ECO:0000313" key="4">
    <source>
        <dbReference type="Proteomes" id="UP000178606"/>
    </source>
</evidence>